<dbReference type="PANTHER" id="PTHR30509">
    <property type="entry name" value="P-HYDROXYBENZOIC ACID EFFLUX PUMP SUBUNIT-RELATED"/>
    <property type="match status" value="1"/>
</dbReference>
<protein>
    <submittedName>
        <fullName evidence="8">Multidrug efflux system protein MdtO</fullName>
    </submittedName>
</protein>
<dbReference type="GO" id="GO:0022857">
    <property type="term" value="F:transmembrane transporter activity"/>
    <property type="evidence" value="ECO:0007669"/>
    <property type="project" value="InterPro"/>
</dbReference>
<evidence type="ECO:0000256" key="5">
    <source>
        <dbReference type="ARBA" id="ARBA00022989"/>
    </source>
</evidence>
<keyword evidence="3" id="KW-1003">Cell membrane</keyword>
<reference evidence="8 9" key="1">
    <citation type="submission" date="2019-02" db="EMBL/GenBank/DDBJ databases">
        <title>Deep-cultivation of Planctomycetes and their phenomic and genomic characterization uncovers novel biology.</title>
        <authorList>
            <person name="Wiegand S."/>
            <person name="Jogler M."/>
            <person name="Boedeker C."/>
            <person name="Pinto D."/>
            <person name="Vollmers J."/>
            <person name="Rivas-Marin E."/>
            <person name="Kohn T."/>
            <person name="Peeters S.H."/>
            <person name="Heuer A."/>
            <person name="Rast P."/>
            <person name="Oberbeckmann S."/>
            <person name="Bunk B."/>
            <person name="Jeske O."/>
            <person name="Meyerdierks A."/>
            <person name="Storesund J.E."/>
            <person name="Kallscheuer N."/>
            <person name="Luecker S."/>
            <person name="Lage O.M."/>
            <person name="Pohl T."/>
            <person name="Merkel B.J."/>
            <person name="Hornburger P."/>
            <person name="Mueller R.-W."/>
            <person name="Bruemmer F."/>
            <person name="Labrenz M."/>
            <person name="Spormann A.M."/>
            <person name="Op den Camp H."/>
            <person name="Overmann J."/>
            <person name="Amann R."/>
            <person name="Jetten M.S.M."/>
            <person name="Mascher T."/>
            <person name="Medema M.H."/>
            <person name="Devos D.P."/>
            <person name="Kaster A.-K."/>
            <person name="Ovreas L."/>
            <person name="Rohde M."/>
            <person name="Galperin M.Y."/>
            <person name="Jogler C."/>
        </authorList>
    </citation>
    <scope>NUCLEOTIDE SEQUENCE [LARGE SCALE GENOMIC DNA]</scope>
    <source>
        <strain evidence="8 9">Pan216</strain>
    </source>
</reference>
<keyword evidence="9" id="KW-1185">Reference proteome</keyword>
<keyword evidence="4 7" id="KW-0812">Transmembrane</keyword>
<proteinExistence type="predicted"/>
<evidence type="ECO:0000256" key="2">
    <source>
        <dbReference type="ARBA" id="ARBA00022448"/>
    </source>
</evidence>
<organism evidence="8 9">
    <name type="scientific">Kolteria novifilia</name>
    <dbReference type="NCBI Taxonomy" id="2527975"/>
    <lineage>
        <taxon>Bacteria</taxon>
        <taxon>Pseudomonadati</taxon>
        <taxon>Planctomycetota</taxon>
        <taxon>Planctomycetia</taxon>
        <taxon>Kolteriales</taxon>
        <taxon>Kolteriaceae</taxon>
        <taxon>Kolteria</taxon>
    </lineage>
</organism>
<evidence type="ECO:0000256" key="3">
    <source>
        <dbReference type="ARBA" id="ARBA00022475"/>
    </source>
</evidence>
<dbReference type="PANTHER" id="PTHR30509:SF9">
    <property type="entry name" value="MULTIDRUG RESISTANCE PROTEIN MDTO"/>
    <property type="match status" value="1"/>
</dbReference>
<keyword evidence="5 7" id="KW-1133">Transmembrane helix</keyword>
<dbReference type="GO" id="GO:0005886">
    <property type="term" value="C:plasma membrane"/>
    <property type="evidence" value="ECO:0007669"/>
    <property type="project" value="UniProtKB-SubCell"/>
</dbReference>
<feature type="transmembrane region" description="Helical" evidence="7">
    <location>
        <begin position="73"/>
        <end position="95"/>
    </location>
</feature>
<evidence type="ECO:0000256" key="7">
    <source>
        <dbReference type="SAM" id="Phobius"/>
    </source>
</evidence>
<dbReference type="Proteomes" id="UP000317093">
    <property type="component" value="Chromosome"/>
</dbReference>
<dbReference type="InterPro" id="IPR006726">
    <property type="entry name" value="PHBA_efflux_AaeB/fusaric-R"/>
</dbReference>
<evidence type="ECO:0000256" key="1">
    <source>
        <dbReference type="ARBA" id="ARBA00004651"/>
    </source>
</evidence>
<dbReference type="Pfam" id="PF04632">
    <property type="entry name" value="FUSC"/>
    <property type="match status" value="1"/>
</dbReference>
<evidence type="ECO:0000256" key="4">
    <source>
        <dbReference type="ARBA" id="ARBA00022692"/>
    </source>
</evidence>
<gene>
    <name evidence="8" type="ORF">Pan216_15100</name>
</gene>
<dbReference type="EMBL" id="CP036279">
    <property type="protein sequence ID" value="QDU60662.1"/>
    <property type="molecule type" value="Genomic_DNA"/>
</dbReference>
<dbReference type="AlphaFoldDB" id="A0A518B135"/>
<keyword evidence="2" id="KW-0813">Transport</keyword>
<dbReference type="KEGG" id="knv:Pan216_15100"/>
<keyword evidence="6 7" id="KW-0472">Membrane</keyword>
<comment type="subcellular location">
    <subcellularLocation>
        <location evidence="1">Cell membrane</location>
        <topology evidence="1">Multi-pass membrane protein</topology>
    </subcellularLocation>
</comment>
<feature type="transmembrane region" description="Helical" evidence="7">
    <location>
        <begin position="143"/>
        <end position="164"/>
    </location>
</feature>
<name>A0A518B135_9BACT</name>
<evidence type="ECO:0000256" key="6">
    <source>
        <dbReference type="ARBA" id="ARBA00023136"/>
    </source>
</evidence>
<evidence type="ECO:0000313" key="9">
    <source>
        <dbReference type="Proteomes" id="UP000317093"/>
    </source>
</evidence>
<feature type="transmembrane region" description="Helical" evidence="7">
    <location>
        <begin position="101"/>
        <end position="131"/>
    </location>
</feature>
<dbReference type="RefSeq" id="WP_419193366.1">
    <property type="nucleotide sequence ID" value="NZ_CP036279.1"/>
</dbReference>
<accession>A0A518B135</accession>
<sequence>MRRRLEALLPRMRWISFDSDPLQVAVKTAAAAMICEAFLIPLGLASEHWPIITAVLVIQSNLGSSLRWALIRLLGTAAGALLGALAVTALGAHFWSLGIGLFGTLLLCAVVTPLRPISRMAAVTAVFFYFVDEGRNAPWLFSMARFMEIAFGLVVGLLVDAFLWPRHASKAAREAVAKTLETCATLYTVVVKQHLHGPSSESSPSDLFEQARSELRDAHRLLSEGRLEPGAAQVYESLAQTREATAYVLRTLHLMHRSVRRLPPALRDEHLIPALTDLAQATARSLRATAEAIRGERPIPIAPELVVALAAANDGLKEARRRGSYKQFRLEELLHLRAVFYAMRTIAEDLVNGLRIEDESPLAGDESIVGLPTVVVPGTSRRST</sequence>
<evidence type="ECO:0000313" key="8">
    <source>
        <dbReference type="EMBL" id="QDU60662.1"/>
    </source>
</evidence>